<dbReference type="GO" id="GO:0005524">
    <property type="term" value="F:ATP binding"/>
    <property type="evidence" value="ECO:0007669"/>
    <property type="project" value="InterPro"/>
</dbReference>
<dbReference type="VEuPathDB" id="FungiDB:C5L36_0C02900"/>
<comment type="caution">
    <text evidence="6">The sequence shown here is derived from an EMBL/GenBank/DDBJ whole genome shotgun (WGS) entry which is preliminary data.</text>
</comment>
<evidence type="ECO:0000256" key="3">
    <source>
        <dbReference type="SAM" id="Coils"/>
    </source>
</evidence>
<evidence type="ECO:0000256" key="4">
    <source>
        <dbReference type="SAM" id="MobiDB-lite"/>
    </source>
</evidence>
<dbReference type="InterPro" id="IPR013507">
    <property type="entry name" value="DNA_mismatch_S5_2-like"/>
</dbReference>
<dbReference type="SUPFAM" id="SSF55874">
    <property type="entry name" value="ATPase domain of HSP90 chaperone/DNA topoisomerase II/histidine kinase"/>
    <property type="match status" value="1"/>
</dbReference>
<dbReference type="PANTHER" id="PTHR10073">
    <property type="entry name" value="DNA MISMATCH REPAIR PROTEIN MLH, PMS, MUTL"/>
    <property type="match status" value="1"/>
</dbReference>
<evidence type="ECO:0000313" key="6">
    <source>
        <dbReference type="EMBL" id="KGK40397.1"/>
    </source>
</evidence>
<dbReference type="GO" id="GO:0030983">
    <property type="term" value="F:mismatched DNA binding"/>
    <property type="evidence" value="ECO:0007669"/>
    <property type="project" value="InterPro"/>
</dbReference>
<feature type="coiled-coil region" evidence="3">
    <location>
        <begin position="348"/>
        <end position="375"/>
    </location>
</feature>
<dbReference type="AlphaFoldDB" id="A0A099P844"/>
<dbReference type="Pfam" id="PF01119">
    <property type="entry name" value="DNA_mis_repair"/>
    <property type="match status" value="1"/>
</dbReference>
<dbReference type="Proteomes" id="UP000029867">
    <property type="component" value="Unassembled WGS sequence"/>
</dbReference>
<keyword evidence="3" id="KW-0175">Coiled coil</keyword>
<feature type="compositionally biased region" description="Polar residues" evidence="4">
    <location>
        <begin position="556"/>
        <end position="572"/>
    </location>
</feature>
<protein>
    <recommendedName>
        <fullName evidence="5">DNA mismatch repair protein S5 domain-containing protein</fullName>
    </recommendedName>
</protein>
<proteinExistence type="inferred from homology"/>
<evidence type="ECO:0000313" key="7">
    <source>
        <dbReference type="Proteomes" id="UP000029867"/>
    </source>
</evidence>
<dbReference type="PANTHER" id="PTHR10073:SF44">
    <property type="entry name" value="DNA MISMATCH REPAIR PROTEIN MLH2"/>
    <property type="match status" value="1"/>
</dbReference>
<name>A0A099P844_PICKU</name>
<dbReference type="InterPro" id="IPR020568">
    <property type="entry name" value="Ribosomal_Su5_D2-typ_SF"/>
</dbReference>
<dbReference type="GO" id="GO:0032389">
    <property type="term" value="C:MutLalpha complex"/>
    <property type="evidence" value="ECO:0007669"/>
    <property type="project" value="TreeGrafter"/>
</dbReference>
<dbReference type="InterPro" id="IPR014721">
    <property type="entry name" value="Ribsml_uS5_D2-typ_fold_subgr"/>
</dbReference>
<dbReference type="GO" id="GO:0061982">
    <property type="term" value="P:meiosis I cell cycle process"/>
    <property type="evidence" value="ECO:0007669"/>
    <property type="project" value="UniProtKB-ARBA"/>
</dbReference>
<dbReference type="Gene3D" id="3.30.565.10">
    <property type="entry name" value="Histidine kinase-like ATPase, C-terminal domain"/>
    <property type="match status" value="1"/>
</dbReference>
<dbReference type="PROSITE" id="PS00058">
    <property type="entry name" value="DNA_MISMATCH_REPAIR_1"/>
    <property type="match status" value="1"/>
</dbReference>
<dbReference type="eggNOG" id="KOG1978">
    <property type="taxonomic scope" value="Eukaryota"/>
</dbReference>
<dbReference type="GO" id="GO:0016887">
    <property type="term" value="F:ATP hydrolysis activity"/>
    <property type="evidence" value="ECO:0007669"/>
    <property type="project" value="InterPro"/>
</dbReference>
<feature type="domain" description="DNA mismatch repair protein S5" evidence="5">
    <location>
        <begin position="252"/>
        <end position="367"/>
    </location>
</feature>
<evidence type="ECO:0000256" key="2">
    <source>
        <dbReference type="ARBA" id="ARBA00022763"/>
    </source>
</evidence>
<keyword evidence="2" id="KW-0227">DNA damage</keyword>
<gene>
    <name evidence="6" type="ORF">JL09_g418</name>
</gene>
<comment type="similarity">
    <text evidence="1">Belongs to the DNA mismatch repair MutL/HexB family.</text>
</comment>
<feature type="region of interest" description="Disordered" evidence="4">
    <location>
        <begin position="552"/>
        <end position="572"/>
    </location>
</feature>
<reference evidence="7" key="1">
    <citation type="journal article" date="2014" name="Microb. Cell Fact.">
        <title>Exploiting Issatchenkia orientalis SD108 for succinic acid production.</title>
        <authorList>
            <person name="Xiao H."/>
            <person name="Shao Z."/>
            <person name="Jiang Y."/>
            <person name="Dole S."/>
            <person name="Zhao H."/>
        </authorList>
    </citation>
    <scope>NUCLEOTIDE SEQUENCE [LARGE SCALE GENOMIC DNA]</scope>
    <source>
        <strain evidence="7">SD108</strain>
    </source>
</reference>
<evidence type="ECO:0000256" key="1">
    <source>
        <dbReference type="ARBA" id="ARBA00006082"/>
    </source>
</evidence>
<sequence>MRIQRLSRNVSAAVLSTSSISTQVSVLKELLENAIDAVDNKTELDADAYAQIQIELDKDSAGLDYMLVRDSGVGVSKNDRNLMCLNCTTSKLHSVDDLSKGVKTCGFRGEALNLIARISDTMVISTKTEEDTLVESWSVNKSGLPNTDAKMVPGANGTSVKVTGLFHSTPVRYKYLKEQRKRLLKALDEVVLTFAVIYRKIRFQIIYVKFSPNGRINLVENKTFSNKFNREHFFYDALDVRKKGWLENSDLVFEIHNMTQGSLAIFANVLLPTMTADFPIIKNSLKILAVNSRPLNLSLRVGKLILRMINEIYTRNGLLKPCVWYISLTLPTNSVDFNIEPEKSDIIIVNEEKVLERLSEELNKTVRKQHKLENEDALCAPSKSHQALESQIANNNSIDHGITITQKTSENKPERPSTFEELAEHFVQSDDESLVRELESTIKSVQMQAIDNGLSFDNRNELDILLPCSGKIGPNTKSDITENMCLDSTVQQKKEKHHRKTIINRDCNQQENREDTIHSIDDGHFGNFDNSEGDDAEWSHTIYNTTRLSSELDVPSISSNPNKELSHQLTASVQNSSSLANLSYETHDSSKYDGSTLVEPSTLLAKPLRDAAFVKSPSPLSHANTGKTPKKQTSLTSFGTYILREPLKASTDSSVIRLPRITECSKHTKGTVVKVPFDLTLDSKNRIIQLEDDENWTGREGIPSSTILEGASKLYESTSYNPSRVKLLREVGIYRYA</sequence>
<dbReference type="Gene3D" id="3.30.230.10">
    <property type="match status" value="1"/>
</dbReference>
<dbReference type="SMART" id="SM01340">
    <property type="entry name" value="DNA_mis_repair"/>
    <property type="match status" value="1"/>
</dbReference>
<dbReference type="InterPro" id="IPR002099">
    <property type="entry name" value="MutL/Mlh/PMS"/>
</dbReference>
<dbReference type="EMBL" id="JQFK01000002">
    <property type="protein sequence ID" value="KGK40397.1"/>
    <property type="molecule type" value="Genomic_DNA"/>
</dbReference>
<dbReference type="InterPro" id="IPR036890">
    <property type="entry name" value="HATPase_C_sf"/>
</dbReference>
<dbReference type="GO" id="GO:0006298">
    <property type="term" value="P:mismatch repair"/>
    <property type="evidence" value="ECO:0007669"/>
    <property type="project" value="InterPro"/>
</dbReference>
<evidence type="ECO:0000259" key="5">
    <source>
        <dbReference type="SMART" id="SM01340"/>
    </source>
</evidence>
<dbReference type="SUPFAM" id="SSF54211">
    <property type="entry name" value="Ribosomal protein S5 domain 2-like"/>
    <property type="match status" value="1"/>
</dbReference>
<dbReference type="GO" id="GO:0140664">
    <property type="term" value="F:ATP-dependent DNA damage sensor activity"/>
    <property type="evidence" value="ECO:0007669"/>
    <property type="project" value="InterPro"/>
</dbReference>
<dbReference type="InterPro" id="IPR014762">
    <property type="entry name" value="DNA_mismatch_repair_CS"/>
</dbReference>
<dbReference type="NCBIfam" id="TIGR00585">
    <property type="entry name" value="mutl"/>
    <property type="match status" value="1"/>
</dbReference>
<dbReference type="HOGENOM" id="CLU_376445_0_0_1"/>
<dbReference type="InterPro" id="IPR038973">
    <property type="entry name" value="MutL/Mlh/Pms-like"/>
</dbReference>
<organism evidence="6 7">
    <name type="scientific">Pichia kudriavzevii</name>
    <name type="common">Yeast</name>
    <name type="synonym">Issatchenkia orientalis</name>
    <dbReference type="NCBI Taxonomy" id="4909"/>
    <lineage>
        <taxon>Eukaryota</taxon>
        <taxon>Fungi</taxon>
        <taxon>Dikarya</taxon>
        <taxon>Ascomycota</taxon>
        <taxon>Saccharomycotina</taxon>
        <taxon>Pichiomycetes</taxon>
        <taxon>Pichiales</taxon>
        <taxon>Pichiaceae</taxon>
        <taxon>Pichia</taxon>
    </lineage>
</organism>
<accession>A0A099P844</accession>